<evidence type="ECO:0000256" key="1">
    <source>
        <dbReference type="ARBA" id="ARBA00001947"/>
    </source>
</evidence>
<dbReference type="PANTHER" id="PTHR43808:SF32">
    <property type="entry name" value="ARGE_DAPE-RELATED DEACYLASE"/>
    <property type="match status" value="1"/>
</dbReference>
<gene>
    <name evidence="6" type="ORF">NV36_09705</name>
</gene>
<dbReference type="Gene3D" id="3.40.630.10">
    <property type="entry name" value="Zn peptidases"/>
    <property type="match status" value="1"/>
</dbReference>
<feature type="domain" description="Peptidase M20 dimerisation" evidence="5">
    <location>
        <begin position="221"/>
        <end position="339"/>
    </location>
</feature>
<dbReference type="SUPFAM" id="SSF55031">
    <property type="entry name" value="Bacterial exopeptidase dimerisation domain"/>
    <property type="match status" value="1"/>
</dbReference>
<dbReference type="GO" id="GO:0046872">
    <property type="term" value="F:metal ion binding"/>
    <property type="evidence" value="ECO:0007669"/>
    <property type="project" value="UniProtKB-KW"/>
</dbReference>
<dbReference type="Proteomes" id="UP000030140">
    <property type="component" value="Unassembled WGS sequence"/>
</dbReference>
<dbReference type="GO" id="GO:0016787">
    <property type="term" value="F:hydrolase activity"/>
    <property type="evidence" value="ECO:0007669"/>
    <property type="project" value="UniProtKB-KW"/>
</dbReference>
<sequence>MENHLLKTTLALFIIIAFAKAKTVTAQTSNKLSPQEQRILTLVEKNSAESIAFLEDVVNINSGTLNVKGVKEVGNRFSSAFTDIGFNTKWIDMPAEMDRAGHLFATTEGTKGKRLLLIGHLDTVFEEDSEFQKFEMVNDTVAKGPGANDMKGGNVVVLYALKALREAGMLDNAQITVAFTGDEESTGKPLTISRKDLIEAAKNSDIALGFETSTGFDNATVARRGSSNWNVTVTGKRAHSSGIFRESVGAGANFELARILNGFYNEVRGPELLSFNPGMMLGGTKMDLEAKQSKGSIFGKGNVVAQTAYVQGGLRFISEEQKEEARDKMRAIVANNLPQTSAVVEFEDSYPAMQPTPQNYVLLEKLSQVSLDMGGPAVAAYDPGKRGAADTSFVAEYVACLDGLGTMGTGAHTPNETVYINTIEMLTKRTALLIYRLINEKR</sequence>
<dbReference type="PATRIC" id="fig|1300343.5.peg.825"/>
<organism evidence="6 7">
    <name type="scientific">Dokdonia donghaensis DSW-1</name>
    <dbReference type="NCBI Taxonomy" id="1300343"/>
    <lineage>
        <taxon>Bacteria</taxon>
        <taxon>Pseudomonadati</taxon>
        <taxon>Bacteroidota</taxon>
        <taxon>Flavobacteriia</taxon>
        <taxon>Flavobacteriales</taxon>
        <taxon>Flavobacteriaceae</taxon>
        <taxon>Dokdonia</taxon>
    </lineage>
</organism>
<dbReference type="Pfam" id="PF07687">
    <property type="entry name" value="M20_dimer"/>
    <property type="match status" value="1"/>
</dbReference>
<keyword evidence="2" id="KW-0479">Metal-binding</keyword>
<dbReference type="Pfam" id="PF01546">
    <property type="entry name" value="Peptidase_M20"/>
    <property type="match status" value="1"/>
</dbReference>
<dbReference type="InterPro" id="IPR036264">
    <property type="entry name" value="Bact_exopeptidase_dim_dom"/>
</dbReference>
<keyword evidence="7" id="KW-1185">Reference proteome</keyword>
<name>A0A0A2GV14_9FLAO</name>
<evidence type="ECO:0000259" key="5">
    <source>
        <dbReference type="Pfam" id="PF07687"/>
    </source>
</evidence>
<protein>
    <submittedName>
        <fullName evidence="6">Peptidase M20</fullName>
    </submittedName>
</protein>
<dbReference type="SUPFAM" id="SSF53187">
    <property type="entry name" value="Zn-dependent exopeptidases"/>
    <property type="match status" value="1"/>
</dbReference>
<dbReference type="PROSITE" id="PS00758">
    <property type="entry name" value="ARGE_DAPE_CPG2_1"/>
    <property type="match status" value="1"/>
</dbReference>
<dbReference type="EMBL" id="JSAQ01000001">
    <property type="protein sequence ID" value="KGO07087.1"/>
    <property type="molecule type" value="Genomic_DNA"/>
</dbReference>
<accession>A0A0A2GV14</accession>
<dbReference type="AlphaFoldDB" id="A0A0A2GV14"/>
<comment type="cofactor">
    <cofactor evidence="1">
        <name>Zn(2+)</name>
        <dbReference type="ChEBI" id="CHEBI:29105"/>
    </cofactor>
</comment>
<dbReference type="InterPro" id="IPR001261">
    <property type="entry name" value="ArgE/DapE_CS"/>
</dbReference>
<dbReference type="InterPro" id="IPR011650">
    <property type="entry name" value="Peptidase_M20_dimer"/>
</dbReference>
<keyword evidence="3" id="KW-0378">Hydrolase</keyword>
<evidence type="ECO:0000256" key="3">
    <source>
        <dbReference type="ARBA" id="ARBA00022801"/>
    </source>
</evidence>
<keyword evidence="4" id="KW-0862">Zinc</keyword>
<dbReference type="PANTHER" id="PTHR43808">
    <property type="entry name" value="ACETYLORNITHINE DEACETYLASE"/>
    <property type="match status" value="1"/>
</dbReference>
<dbReference type="OrthoDB" id="9783294at2"/>
<dbReference type="Gene3D" id="3.30.70.360">
    <property type="match status" value="1"/>
</dbReference>
<evidence type="ECO:0000256" key="2">
    <source>
        <dbReference type="ARBA" id="ARBA00022723"/>
    </source>
</evidence>
<evidence type="ECO:0000313" key="6">
    <source>
        <dbReference type="EMBL" id="KGO07087.1"/>
    </source>
</evidence>
<proteinExistence type="predicted"/>
<evidence type="ECO:0000256" key="4">
    <source>
        <dbReference type="ARBA" id="ARBA00022833"/>
    </source>
</evidence>
<dbReference type="InterPro" id="IPR050072">
    <property type="entry name" value="Peptidase_M20A"/>
</dbReference>
<comment type="caution">
    <text evidence="6">The sequence shown here is derived from an EMBL/GenBank/DDBJ whole genome shotgun (WGS) entry which is preliminary data.</text>
</comment>
<dbReference type="KEGG" id="ddo:I597_0813"/>
<reference evidence="6 7" key="1">
    <citation type="submission" date="2014-10" db="EMBL/GenBank/DDBJ databases">
        <title>Draft genome sequence of the proteorhodopsin-containing marine bacterium Dokdonia donghaensis.</title>
        <authorList>
            <person name="Gomez-Consarnau L."/>
            <person name="Gonzalez J.M."/>
            <person name="Riedel T."/>
            <person name="Jaenicke S."/>
            <person name="Wagner-Doebler I."/>
            <person name="Fuhrman J.A."/>
        </authorList>
    </citation>
    <scope>NUCLEOTIDE SEQUENCE [LARGE SCALE GENOMIC DNA]</scope>
    <source>
        <strain evidence="6 7">DSW-1</strain>
    </source>
</reference>
<evidence type="ECO:0000313" key="7">
    <source>
        <dbReference type="Proteomes" id="UP000030140"/>
    </source>
</evidence>
<dbReference type="InterPro" id="IPR002933">
    <property type="entry name" value="Peptidase_M20"/>
</dbReference>
<dbReference type="RefSeq" id="WP_035326655.1">
    <property type="nucleotide sequence ID" value="NZ_CP015125.1"/>
</dbReference>